<feature type="region of interest" description="Disordered" evidence="1">
    <location>
        <begin position="245"/>
        <end position="307"/>
    </location>
</feature>
<protein>
    <submittedName>
        <fullName evidence="2">Uncharacterized protein</fullName>
    </submittedName>
</protein>
<keyword evidence="3" id="KW-1185">Reference proteome</keyword>
<name>A0A0D2PET1_HYPSF</name>
<dbReference type="EMBL" id="KN817519">
    <property type="protein sequence ID" value="KJA29269.1"/>
    <property type="molecule type" value="Genomic_DNA"/>
</dbReference>
<dbReference type="AlphaFoldDB" id="A0A0D2PET1"/>
<feature type="region of interest" description="Disordered" evidence="1">
    <location>
        <begin position="50"/>
        <end position="138"/>
    </location>
</feature>
<organism evidence="2 3">
    <name type="scientific">Hypholoma sublateritium (strain FD-334 SS-4)</name>
    <dbReference type="NCBI Taxonomy" id="945553"/>
    <lineage>
        <taxon>Eukaryota</taxon>
        <taxon>Fungi</taxon>
        <taxon>Dikarya</taxon>
        <taxon>Basidiomycota</taxon>
        <taxon>Agaricomycotina</taxon>
        <taxon>Agaricomycetes</taxon>
        <taxon>Agaricomycetidae</taxon>
        <taxon>Agaricales</taxon>
        <taxon>Agaricineae</taxon>
        <taxon>Strophariaceae</taxon>
        <taxon>Hypholoma</taxon>
    </lineage>
</organism>
<reference evidence="3" key="1">
    <citation type="submission" date="2014-04" db="EMBL/GenBank/DDBJ databases">
        <title>Evolutionary Origins and Diversification of the Mycorrhizal Mutualists.</title>
        <authorList>
            <consortium name="DOE Joint Genome Institute"/>
            <consortium name="Mycorrhizal Genomics Consortium"/>
            <person name="Kohler A."/>
            <person name="Kuo A."/>
            <person name="Nagy L.G."/>
            <person name="Floudas D."/>
            <person name="Copeland A."/>
            <person name="Barry K.W."/>
            <person name="Cichocki N."/>
            <person name="Veneault-Fourrey C."/>
            <person name="LaButti K."/>
            <person name="Lindquist E.A."/>
            <person name="Lipzen A."/>
            <person name="Lundell T."/>
            <person name="Morin E."/>
            <person name="Murat C."/>
            <person name="Riley R."/>
            <person name="Ohm R."/>
            <person name="Sun H."/>
            <person name="Tunlid A."/>
            <person name="Henrissat B."/>
            <person name="Grigoriev I.V."/>
            <person name="Hibbett D.S."/>
            <person name="Martin F."/>
        </authorList>
    </citation>
    <scope>NUCLEOTIDE SEQUENCE [LARGE SCALE GENOMIC DNA]</scope>
    <source>
        <strain evidence="3">FD-334 SS-4</strain>
    </source>
</reference>
<evidence type="ECO:0000313" key="2">
    <source>
        <dbReference type="EMBL" id="KJA29269.1"/>
    </source>
</evidence>
<dbReference type="Proteomes" id="UP000054270">
    <property type="component" value="Unassembled WGS sequence"/>
</dbReference>
<feature type="region of interest" description="Disordered" evidence="1">
    <location>
        <begin position="172"/>
        <end position="200"/>
    </location>
</feature>
<gene>
    <name evidence="2" type="ORF">HYPSUDRAFT_504833</name>
</gene>
<dbReference type="OrthoDB" id="2688840at2759"/>
<feature type="compositionally biased region" description="Polar residues" evidence="1">
    <location>
        <begin position="256"/>
        <end position="269"/>
    </location>
</feature>
<dbReference type="OMA" id="DVKWRIS"/>
<evidence type="ECO:0000256" key="1">
    <source>
        <dbReference type="SAM" id="MobiDB-lite"/>
    </source>
</evidence>
<feature type="region of interest" description="Disordered" evidence="1">
    <location>
        <begin position="1"/>
        <end position="38"/>
    </location>
</feature>
<evidence type="ECO:0000313" key="3">
    <source>
        <dbReference type="Proteomes" id="UP000054270"/>
    </source>
</evidence>
<sequence length="385" mass="42811">MRNKSLYLESDHSVTSLPTPMFRSGSHPASSPSPSMLSLKRTSHFISANLPINAHPDSDIDGCSRGKRRRRENLSPTPPEKFSVLSTCENRLQTSHESTFATTPAQFNLFSRPSKSPGRKGRRNPPSEPKVQHERQHGYLSDLVRLRSSAFWELRQSISENGEGLVRRMRDYEKSRSRHGAHHQAKEAEKRERKRFRSKKRKVLLDTSDASDDDILISSGESANHILRGTFLRTVKDPAEAMVVDSSRSSAHHTRSNYADTQYTTSFPTTDDEYSTPTFGRESGEFISQSPSGSMQSSKPSLSHSRGESPCSSFVSLPFSSPIMWDEDLSVPSSVSGPSTASEKAIAALNLALANGAGSINDYSPVNQYEEVFSVENYDHGDLWN</sequence>
<proteinExistence type="predicted"/>
<feature type="compositionally biased region" description="Polar residues" evidence="1">
    <location>
        <begin position="84"/>
        <end position="114"/>
    </location>
</feature>
<accession>A0A0D2PET1</accession>
<feature type="compositionally biased region" description="Low complexity" evidence="1">
    <location>
        <begin position="24"/>
        <end position="38"/>
    </location>
</feature>
<feature type="compositionally biased region" description="Low complexity" evidence="1">
    <location>
        <begin position="288"/>
        <end position="303"/>
    </location>
</feature>